<sequence length="113" mass="12825">MTIRQAPPTCAVIPMPTTERTRKDKHWATKDAAIVLPFPPSRRLAKVLDVAQKLAKCRTRRHRSYYAEQTRLTVIGVLTRRGVTEVLAIREADRFMQSVIAECARIHKTGETA</sequence>
<dbReference type="EMBL" id="VFYP01000002">
    <property type="protein sequence ID" value="TPP07030.1"/>
    <property type="molecule type" value="Genomic_DNA"/>
</dbReference>
<protein>
    <submittedName>
        <fullName evidence="1">Uncharacterized protein</fullName>
    </submittedName>
</protein>
<reference evidence="1 2" key="1">
    <citation type="submission" date="2019-06" db="EMBL/GenBank/DDBJ databases">
        <title>Rhizobium sp. CL12 isolated from roots of soybean.</title>
        <authorList>
            <person name="Wang C."/>
        </authorList>
    </citation>
    <scope>NUCLEOTIDE SEQUENCE [LARGE SCALE GENOMIC DNA]</scope>
    <source>
        <strain evidence="1 2">CL12</strain>
    </source>
</reference>
<dbReference type="RefSeq" id="WP_140829504.1">
    <property type="nucleotide sequence ID" value="NZ_VFYP01000002.1"/>
</dbReference>
<dbReference type="AlphaFoldDB" id="A0A504U027"/>
<accession>A0A504U027</accession>
<evidence type="ECO:0000313" key="1">
    <source>
        <dbReference type="EMBL" id="TPP07030.1"/>
    </source>
</evidence>
<dbReference type="InterPro" id="IPR045720">
    <property type="entry name" value="DUF6074"/>
</dbReference>
<dbReference type="Pfam" id="PF19551">
    <property type="entry name" value="DUF6074"/>
    <property type="match status" value="1"/>
</dbReference>
<keyword evidence="2" id="KW-1185">Reference proteome</keyword>
<organism evidence="1 2">
    <name type="scientific">Rhizobium glycinendophyticum</name>
    <dbReference type="NCBI Taxonomy" id="2589807"/>
    <lineage>
        <taxon>Bacteria</taxon>
        <taxon>Pseudomonadati</taxon>
        <taxon>Pseudomonadota</taxon>
        <taxon>Alphaproteobacteria</taxon>
        <taxon>Hyphomicrobiales</taxon>
        <taxon>Rhizobiaceae</taxon>
        <taxon>Rhizobium/Agrobacterium group</taxon>
        <taxon>Rhizobium</taxon>
    </lineage>
</organism>
<gene>
    <name evidence="1" type="ORF">FJQ55_15320</name>
</gene>
<comment type="caution">
    <text evidence="1">The sequence shown here is derived from an EMBL/GenBank/DDBJ whole genome shotgun (WGS) entry which is preliminary data.</text>
</comment>
<name>A0A504U027_9HYPH</name>
<evidence type="ECO:0000313" key="2">
    <source>
        <dbReference type="Proteomes" id="UP000316429"/>
    </source>
</evidence>
<dbReference type="Proteomes" id="UP000316429">
    <property type="component" value="Unassembled WGS sequence"/>
</dbReference>
<proteinExistence type="predicted"/>